<organism evidence="1 2">
    <name type="scientific">Nocardia asteroides NBRC 15531</name>
    <dbReference type="NCBI Taxonomy" id="1110697"/>
    <lineage>
        <taxon>Bacteria</taxon>
        <taxon>Bacillati</taxon>
        <taxon>Actinomycetota</taxon>
        <taxon>Actinomycetes</taxon>
        <taxon>Mycobacteriales</taxon>
        <taxon>Nocardiaceae</taxon>
        <taxon>Nocardia</taxon>
    </lineage>
</organism>
<protein>
    <submittedName>
        <fullName evidence="1">Oxidoreductase</fullName>
    </submittedName>
</protein>
<reference evidence="1 2" key="1">
    <citation type="journal article" date="2014" name="BMC Genomics">
        <title>Genome based analysis of type-I polyketide synthase and nonribosomal peptide synthetase gene clusters in seven strains of five representative Nocardia species.</title>
        <authorList>
            <person name="Komaki H."/>
            <person name="Ichikawa N."/>
            <person name="Hosoyama A."/>
            <person name="Takahashi-Nakaguchi A."/>
            <person name="Matsuzawa T."/>
            <person name="Suzuki K."/>
            <person name="Fujita N."/>
            <person name="Gonoi T."/>
        </authorList>
    </citation>
    <scope>NUCLEOTIDE SEQUENCE [LARGE SCALE GENOMIC DNA]</scope>
    <source>
        <strain evidence="1 2">NBRC 15531</strain>
    </source>
</reference>
<gene>
    <name evidence="1" type="ORF">NCAST_34_04820</name>
</gene>
<dbReference type="Gene3D" id="3.90.180.10">
    <property type="entry name" value="Medium-chain alcohol dehydrogenases, catalytic domain"/>
    <property type="match status" value="1"/>
</dbReference>
<dbReference type="Pfam" id="PF13602">
    <property type="entry name" value="ADH_zinc_N_2"/>
    <property type="match status" value="1"/>
</dbReference>
<name>U5EQH5_NOCAS</name>
<comment type="caution">
    <text evidence="1">The sequence shown here is derived from an EMBL/GenBank/DDBJ whole genome shotgun (WGS) entry which is preliminary data.</text>
</comment>
<dbReference type="GeneID" id="91520001"/>
<dbReference type="AlphaFoldDB" id="U5EQH5"/>
<accession>U5EQH5</accession>
<dbReference type="RefSeq" id="WP_019045948.1">
    <property type="nucleotide sequence ID" value="NZ_BAFO02000034.1"/>
</dbReference>
<keyword evidence="2" id="KW-1185">Reference proteome</keyword>
<dbReference type="Proteomes" id="UP000017048">
    <property type="component" value="Unassembled WGS sequence"/>
</dbReference>
<evidence type="ECO:0000313" key="1">
    <source>
        <dbReference type="EMBL" id="GAD87354.1"/>
    </source>
</evidence>
<dbReference type="Gene3D" id="3.40.50.720">
    <property type="entry name" value="NAD(P)-binding Rossmann-like Domain"/>
    <property type="match status" value="1"/>
</dbReference>
<evidence type="ECO:0000313" key="2">
    <source>
        <dbReference type="Proteomes" id="UP000017048"/>
    </source>
</evidence>
<proteinExistence type="predicted"/>
<sequence>MESATWPCRSPRPGGAYLVDPDGAGLDALAELIRRGQLRVHVDRELPLADAAAALELVARGKTTGKIVLTVAELD</sequence>
<dbReference type="EMBL" id="BAFO02000034">
    <property type="protein sequence ID" value="GAD87354.1"/>
    <property type="molecule type" value="Genomic_DNA"/>
</dbReference>